<dbReference type="GO" id="GO:0005524">
    <property type="term" value="F:ATP binding"/>
    <property type="evidence" value="ECO:0007669"/>
    <property type="project" value="UniProtKB-KW"/>
</dbReference>
<evidence type="ECO:0000313" key="4">
    <source>
        <dbReference type="Proteomes" id="UP000251341"/>
    </source>
</evidence>
<gene>
    <name evidence="3" type="ORF">B9Z44_02230</name>
</gene>
<keyword evidence="2" id="KW-0067">ATP-binding</keyword>
<keyword evidence="4" id="KW-1185">Reference proteome</keyword>
<dbReference type="RefSeq" id="WP_108401590.1">
    <property type="nucleotide sequence ID" value="NZ_NESP01000001.1"/>
</dbReference>
<organism evidence="3 4">
    <name type="scientific">Limnohabitans curvus</name>
    <dbReference type="NCBI Taxonomy" id="323423"/>
    <lineage>
        <taxon>Bacteria</taxon>
        <taxon>Pseudomonadati</taxon>
        <taxon>Pseudomonadota</taxon>
        <taxon>Betaproteobacteria</taxon>
        <taxon>Burkholderiales</taxon>
        <taxon>Comamonadaceae</taxon>
        <taxon>Limnohabitans</taxon>
    </lineage>
</organism>
<sequence>MTVITQAQQGKLGTLGIDFGTSNSAIAWAEPQGKAQPIPLEGDALAMPTAVFYNAEENSTHFGREAITHYLEGTEGRLMRSLKSLLGSPLLMETTLINNQLVSFQDIITTYLATLRERATRHLGVAPTRVVMGRPVHFVDDDATRDAQAEASLRHAAESVGFTDVSFQLEPIAAALDYEQRLTRETTVLVADIGGGTSDFTVVRLGPERMHQANRADDVLATTGIHIGGTDFDQKLSLGQLMPLLGYGHMGPQNREVPNRVFFDLSTWHLINWQYQPKAMAQAKALQVNYSDVRLHDRLMRVLTERYGHHMAHDVEQAKIRCSQTDHDTRIDLSYVETGLASALRTSDLHAHLAQLLANTVACARACVQRAGLTHGKPDAIYLTGGSSALRTFQQALQTEFAGVPLVEGDLFGGVASGLVYSRH</sequence>
<dbReference type="Pfam" id="PF00012">
    <property type="entry name" value="HSP70"/>
    <property type="match status" value="1"/>
</dbReference>
<dbReference type="PANTHER" id="PTHR42749:SF1">
    <property type="entry name" value="CELL SHAPE-DETERMINING PROTEIN MREB"/>
    <property type="match status" value="1"/>
</dbReference>
<dbReference type="EMBL" id="NESP01000001">
    <property type="protein sequence ID" value="PUE58519.1"/>
    <property type="molecule type" value="Genomic_DNA"/>
</dbReference>
<dbReference type="InterPro" id="IPR042054">
    <property type="entry name" value="YegD-like"/>
</dbReference>
<dbReference type="InterPro" id="IPR013126">
    <property type="entry name" value="Hsp_70_fam"/>
</dbReference>
<name>A0A315EMS7_9BURK</name>
<comment type="caution">
    <text evidence="3">The sequence shown here is derived from an EMBL/GenBank/DDBJ whole genome shotgun (WGS) entry which is preliminary data.</text>
</comment>
<reference evidence="3 4" key="1">
    <citation type="submission" date="2017-04" db="EMBL/GenBank/DDBJ databases">
        <title>Unexpected and diverse lifestyles within the genus Limnohabitans.</title>
        <authorList>
            <person name="Kasalicky V."/>
            <person name="Mehrshad M."/>
            <person name="Andrei S.-A."/>
            <person name="Salcher M."/>
            <person name="Kratochvilova H."/>
            <person name="Simek K."/>
            <person name="Ghai R."/>
        </authorList>
    </citation>
    <scope>NUCLEOTIDE SEQUENCE [LARGE SCALE GENOMIC DNA]</scope>
    <source>
        <strain evidence="3 4">MWH-C5</strain>
    </source>
</reference>
<proteinExistence type="predicted"/>
<dbReference type="Gene3D" id="3.30.420.40">
    <property type="match status" value="3"/>
</dbReference>
<keyword evidence="1" id="KW-0547">Nucleotide-binding</keyword>
<evidence type="ECO:0000256" key="2">
    <source>
        <dbReference type="ARBA" id="ARBA00022840"/>
    </source>
</evidence>
<evidence type="ECO:0000313" key="3">
    <source>
        <dbReference type="EMBL" id="PUE58519.1"/>
    </source>
</evidence>
<dbReference type="SUPFAM" id="SSF53067">
    <property type="entry name" value="Actin-like ATPase domain"/>
    <property type="match status" value="2"/>
</dbReference>
<dbReference type="Gene3D" id="3.90.640.10">
    <property type="entry name" value="Actin, Chain A, domain 4"/>
    <property type="match status" value="1"/>
</dbReference>
<dbReference type="InterPro" id="IPR043129">
    <property type="entry name" value="ATPase_NBD"/>
</dbReference>
<dbReference type="PANTHER" id="PTHR42749">
    <property type="entry name" value="CELL SHAPE-DETERMINING PROTEIN MREB"/>
    <property type="match status" value="1"/>
</dbReference>
<dbReference type="AlphaFoldDB" id="A0A315EMS7"/>
<dbReference type="CDD" id="cd10231">
    <property type="entry name" value="ASKHA_NBD_HSP70_YegD-like"/>
    <property type="match status" value="1"/>
</dbReference>
<evidence type="ECO:0000256" key="1">
    <source>
        <dbReference type="ARBA" id="ARBA00022741"/>
    </source>
</evidence>
<accession>A0A315EMS7</accession>
<dbReference type="GO" id="GO:0140662">
    <property type="term" value="F:ATP-dependent protein folding chaperone"/>
    <property type="evidence" value="ECO:0007669"/>
    <property type="project" value="InterPro"/>
</dbReference>
<protein>
    <submittedName>
        <fullName evidence="3">Heat-shock protein</fullName>
    </submittedName>
</protein>
<dbReference type="Proteomes" id="UP000251341">
    <property type="component" value="Unassembled WGS sequence"/>
</dbReference>